<protein>
    <submittedName>
        <fullName evidence="5">Peptidase S1C Do</fullName>
    </submittedName>
</protein>
<reference evidence="5 6" key="1">
    <citation type="journal article" date="2013" name="Biodegradation">
        <title>Quantitative proteomic analysis of ibuprofen-degrading Patulibacter sp. strain I11.</title>
        <authorList>
            <person name="Almeida B."/>
            <person name="Kjeldal H."/>
            <person name="Lolas I."/>
            <person name="Knudsen A.D."/>
            <person name="Carvalho G."/>
            <person name="Nielsen K.L."/>
            <person name="Barreto Crespo M.T."/>
            <person name="Stensballe A."/>
            <person name="Nielsen J.L."/>
        </authorList>
    </citation>
    <scope>NUCLEOTIDE SEQUENCE [LARGE SCALE GENOMIC DNA]</scope>
    <source>
        <strain evidence="5 6">I11</strain>
    </source>
</reference>
<sequence length="397" mass="40989">MTSIRPRLAGLLLVPVAALALGACGSDDGGSGTKSATSTRVEVVREVASGGGSSASRPGVDIDPQAIFSRFGRGVVTVLTKGSGSGPLDSRGGLGSGFVISGDGLIVTNAHVVTSGEGDKLQEAGEVYVRFADRNQVRAEVLGFDPFNDVALLKIDPAGLSLVPLRFAEPKDSHVGQPVVAIGSPFGEEQSLSIGVISALDRSIQSLTGFETVDAIQTDAAINRGNSGGPLLDARGRVLGINSQIETTSGDGSGVGFAISAETVRRSVRQLRDGGKAAYPYLGVSTVEVYPQLAKRFDLGVDHGAWVQEVPDDGPGKAAGIAGPDGGAKSFQVGEYRTGGDVVVGIDDQEVRSSTDLAEVALRFRPGQEVTVHVIRGGKPRDIKLKLGTRPKTLPRN</sequence>
<keyword evidence="2" id="KW-0378">Hydrolase</keyword>
<dbReference type="EMBL" id="AGUD01000264">
    <property type="protein sequence ID" value="EHN09618.1"/>
    <property type="molecule type" value="Genomic_DNA"/>
</dbReference>
<dbReference type="InterPro" id="IPR036034">
    <property type="entry name" value="PDZ_sf"/>
</dbReference>
<feature type="domain" description="PDZ" evidence="4">
    <location>
        <begin position="280"/>
        <end position="387"/>
    </location>
</feature>
<dbReference type="AlphaFoldDB" id="H0E9N1"/>
<feature type="signal peptide" evidence="3">
    <location>
        <begin position="1"/>
        <end position="20"/>
    </location>
</feature>
<dbReference type="SUPFAM" id="SSF50156">
    <property type="entry name" value="PDZ domain-like"/>
    <property type="match status" value="1"/>
</dbReference>
<proteinExistence type="predicted"/>
<dbReference type="InterPro" id="IPR001478">
    <property type="entry name" value="PDZ"/>
</dbReference>
<comment type="caution">
    <text evidence="5">The sequence shown here is derived from an EMBL/GenBank/DDBJ whole genome shotgun (WGS) entry which is preliminary data.</text>
</comment>
<evidence type="ECO:0000259" key="4">
    <source>
        <dbReference type="Pfam" id="PF13180"/>
    </source>
</evidence>
<dbReference type="InterPro" id="IPR001940">
    <property type="entry name" value="Peptidase_S1C"/>
</dbReference>
<dbReference type="Gene3D" id="2.40.10.120">
    <property type="match status" value="1"/>
</dbReference>
<organism evidence="5 6">
    <name type="scientific">Patulibacter medicamentivorans</name>
    <dbReference type="NCBI Taxonomy" id="1097667"/>
    <lineage>
        <taxon>Bacteria</taxon>
        <taxon>Bacillati</taxon>
        <taxon>Actinomycetota</taxon>
        <taxon>Thermoleophilia</taxon>
        <taxon>Solirubrobacterales</taxon>
        <taxon>Patulibacteraceae</taxon>
        <taxon>Patulibacter</taxon>
    </lineage>
</organism>
<dbReference type="Pfam" id="PF13365">
    <property type="entry name" value="Trypsin_2"/>
    <property type="match status" value="1"/>
</dbReference>
<dbReference type="OrthoDB" id="9758917at2"/>
<evidence type="ECO:0000256" key="3">
    <source>
        <dbReference type="SAM" id="SignalP"/>
    </source>
</evidence>
<evidence type="ECO:0000313" key="5">
    <source>
        <dbReference type="EMBL" id="EHN09618.1"/>
    </source>
</evidence>
<dbReference type="SUPFAM" id="SSF50494">
    <property type="entry name" value="Trypsin-like serine proteases"/>
    <property type="match status" value="1"/>
</dbReference>
<dbReference type="PANTHER" id="PTHR43343">
    <property type="entry name" value="PEPTIDASE S12"/>
    <property type="match status" value="1"/>
</dbReference>
<feature type="chain" id="PRO_5003531867" evidence="3">
    <location>
        <begin position="21"/>
        <end position="397"/>
    </location>
</feature>
<dbReference type="Gene3D" id="2.30.42.10">
    <property type="match status" value="1"/>
</dbReference>
<evidence type="ECO:0000256" key="2">
    <source>
        <dbReference type="ARBA" id="ARBA00022801"/>
    </source>
</evidence>
<dbReference type="PRINTS" id="PR00834">
    <property type="entry name" value="PROTEASES2C"/>
</dbReference>
<dbReference type="InterPro" id="IPR009003">
    <property type="entry name" value="Peptidase_S1_PA"/>
</dbReference>
<dbReference type="InterPro" id="IPR051201">
    <property type="entry name" value="Chloro_Bact_Ser_Proteases"/>
</dbReference>
<gene>
    <name evidence="5" type="ORF">PAI11_35510</name>
</gene>
<name>H0E9N1_9ACTN</name>
<keyword evidence="1" id="KW-0645">Protease</keyword>
<dbReference type="Pfam" id="PF13180">
    <property type="entry name" value="PDZ_2"/>
    <property type="match status" value="1"/>
</dbReference>
<evidence type="ECO:0000313" key="6">
    <source>
        <dbReference type="Proteomes" id="UP000005143"/>
    </source>
</evidence>
<dbReference type="GO" id="GO:0006508">
    <property type="term" value="P:proteolysis"/>
    <property type="evidence" value="ECO:0007669"/>
    <property type="project" value="UniProtKB-KW"/>
</dbReference>
<accession>H0E9N1</accession>
<keyword evidence="6" id="KW-1185">Reference proteome</keyword>
<dbReference type="PROSITE" id="PS51257">
    <property type="entry name" value="PROKAR_LIPOPROTEIN"/>
    <property type="match status" value="1"/>
</dbReference>
<dbReference type="GO" id="GO:0004252">
    <property type="term" value="F:serine-type endopeptidase activity"/>
    <property type="evidence" value="ECO:0007669"/>
    <property type="project" value="InterPro"/>
</dbReference>
<dbReference type="RefSeq" id="WP_007577720.1">
    <property type="nucleotide sequence ID" value="NZ_AGUD01000264.1"/>
</dbReference>
<evidence type="ECO:0000256" key="1">
    <source>
        <dbReference type="ARBA" id="ARBA00022670"/>
    </source>
</evidence>
<keyword evidence="3" id="KW-0732">Signal</keyword>
<dbReference type="Proteomes" id="UP000005143">
    <property type="component" value="Unassembled WGS sequence"/>
</dbReference>
<dbReference type="PANTHER" id="PTHR43343:SF3">
    <property type="entry name" value="PROTEASE DO-LIKE 8, CHLOROPLASTIC"/>
    <property type="match status" value="1"/>
</dbReference>